<dbReference type="Proteomes" id="UP000003477">
    <property type="component" value="Unassembled WGS sequence"/>
</dbReference>
<reference evidence="2 3" key="1">
    <citation type="journal article" date="2011" name="Front. Microbiol.">
        <title>Two Strains of Crocosphaera watsonii with Highly Conserved Genomes are Distinguished by Strain-Specific Features.</title>
        <authorList>
            <person name="Bench S.R."/>
            <person name="Ilikchyan I.N."/>
            <person name="Tripp H.J."/>
            <person name="Zehr J.P."/>
        </authorList>
    </citation>
    <scope>NUCLEOTIDE SEQUENCE [LARGE SCALE GENOMIC DNA]</scope>
    <source>
        <strain evidence="2 3">WH 0003</strain>
    </source>
</reference>
<feature type="transmembrane region" description="Helical" evidence="1">
    <location>
        <begin position="365"/>
        <end position="385"/>
    </location>
</feature>
<evidence type="ECO:0008006" key="4">
    <source>
        <dbReference type="Google" id="ProtNLM"/>
    </source>
</evidence>
<feature type="transmembrane region" description="Helical" evidence="1">
    <location>
        <begin position="261"/>
        <end position="281"/>
    </location>
</feature>
<feature type="transmembrane region" description="Helical" evidence="1">
    <location>
        <begin position="392"/>
        <end position="411"/>
    </location>
</feature>
<evidence type="ECO:0000313" key="2">
    <source>
        <dbReference type="EMBL" id="EHJ11980.1"/>
    </source>
</evidence>
<feature type="transmembrane region" description="Helical" evidence="1">
    <location>
        <begin position="224"/>
        <end position="249"/>
    </location>
</feature>
<dbReference type="AlphaFoldDB" id="G5J767"/>
<feature type="transmembrane region" description="Helical" evidence="1">
    <location>
        <begin position="54"/>
        <end position="71"/>
    </location>
</feature>
<dbReference type="EMBL" id="AESD01000492">
    <property type="protein sequence ID" value="EHJ11980.1"/>
    <property type="molecule type" value="Genomic_DNA"/>
</dbReference>
<proteinExistence type="predicted"/>
<feature type="transmembrane region" description="Helical" evidence="1">
    <location>
        <begin position="140"/>
        <end position="157"/>
    </location>
</feature>
<accession>G5J767</accession>
<feature type="transmembrane region" description="Helical" evidence="1">
    <location>
        <begin position="28"/>
        <end position="48"/>
    </location>
</feature>
<feature type="transmembrane region" description="Helical" evidence="1">
    <location>
        <begin position="189"/>
        <end position="212"/>
    </location>
</feature>
<keyword evidence="1" id="KW-0812">Transmembrane</keyword>
<sequence length="453" mass="50676">MTPQALIALLIWPLIVLFLFAQLPNRTFVLTTFIGAWLFLPEKVGFVLPGLPDYYKMSATCYSIFLAILLFDSKIFRSYKFSWLDIPIIIWCISPCLSSLSNGLGLYDGISSSLNSTMAEGVPYIFGRLYFGSFGGLRKIALGIFWGGLIYVPLCLLESRISPQLHRMVYGFHQIEFGKSYRLGGFRPTVFMSHGLTVGMWMMAVALIAIWIWQSKTLKRVGPIPMNLIVVVLVITFILVRSTGAYLYLLMGVTIMVGAKWLRNSILMIALIGMITLYLLMGITGSFNMETQGSRIVNFAASVAGPDRAQSLEFRFENEEILVEKARQRIIFGWGGWGRSRVYNEYGEDISTTDSLWIITLGQQGVVGLFAIFAVALVPVALLTIKYPPRHWFHPTLGPAMALAVVVTLYMVDCLLNYKPNPVFILSCGALTGLLSTKQSTRSQLSYRKPKLN</sequence>
<organism evidence="2 3">
    <name type="scientific">Crocosphaera watsonii WH 0003</name>
    <dbReference type="NCBI Taxonomy" id="423471"/>
    <lineage>
        <taxon>Bacteria</taxon>
        <taxon>Bacillati</taxon>
        <taxon>Cyanobacteriota</taxon>
        <taxon>Cyanophyceae</taxon>
        <taxon>Oscillatoriophycideae</taxon>
        <taxon>Chroococcales</taxon>
        <taxon>Aphanothecaceae</taxon>
        <taxon>Crocosphaera</taxon>
    </lineage>
</organism>
<dbReference type="PATRIC" id="fig|423471.3.peg.3108"/>
<evidence type="ECO:0000313" key="3">
    <source>
        <dbReference type="Proteomes" id="UP000003477"/>
    </source>
</evidence>
<name>G5J767_CROWT</name>
<protein>
    <recommendedName>
        <fullName evidence="4">O-antigen polymerase</fullName>
    </recommendedName>
</protein>
<keyword evidence="1" id="KW-1133">Transmembrane helix</keyword>
<comment type="caution">
    <text evidence="2">The sequence shown here is derived from an EMBL/GenBank/DDBJ whole genome shotgun (WGS) entry which is preliminary data.</text>
</comment>
<evidence type="ECO:0000256" key="1">
    <source>
        <dbReference type="SAM" id="Phobius"/>
    </source>
</evidence>
<keyword evidence="1" id="KW-0472">Membrane</keyword>
<gene>
    <name evidence="2" type="ORF">CWATWH0003_3308</name>
</gene>
<feature type="transmembrane region" description="Helical" evidence="1">
    <location>
        <begin position="6"/>
        <end position="21"/>
    </location>
</feature>